<evidence type="ECO:0000313" key="2">
    <source>
        <dbReference type="EMBL" id="KWW20292.1"/>
    </source>
</evidence>
<dbReference type="PROSITE" id="PS50878">
    <property type="entry name" value="RT_POL"/>
    <property type="match status" value="1"/>
</dbReference>
<dbReference type="Pfam" id="PF00078">
    <property type="entry name" value="RVT_1"/>
    <property type="match status" value="1"/>
</dbReference>
<dbReference type="RefSeq" id="WP_061142121.1">
    <property type="nucleotide sequence ID" value="NZ_LNNH01000018.1"/>
</dbReference>
<comment type="caution">
    <text evidence="2">The sequence shown here is derived from an EMBL/GenBank/DDBJ whole genome shotgun (WGS) entry which is preliminary data.</text>
</comment>
<evidence type="ECO:0000313" key="3">
    <source>
        <dbReference type="Proteomes" id="UP000064189"/>
    </source>
</evidence>
<dbReference type="Proteomes" id="UP000064189">
    <property type="component" value="Unassembled WGS sequence"/>
</dbReference>
<dbReference type="InterPro" id="IPR054347">
    <property type="entry name" value="TOTE_primase"/>
</dbReference>
<dbReference type="InterPro" id="IPR043502">
    <property type="entry name" value="DNA/RNA_pol_sf"/>
</dbReference>
<accession>A0A120GPU7</accession>
<dbReference type="SUPFAM" id="SSF56672">
    <property type="entry name" value="DNA/RNA polymerases"/>
    <property type="match status" value="1"/>
</dbReference>
<name>A0A120GPU7_9BACI</name>
<dbReference type="EMBL" id="LNNH01000018">
    <property type="protein sequence ID" value="KWW20292.1"/>
    <property type="molecule type" value="Genomic_DNA"/>
</dbReference>
<evidence type="ECO:0000259" key="1">
    <source>
        <dbReference type="PROSITE" id="PS50878"/>
    </source>
</evidence>
<dbReference type="InterPro" id="IPR000477">
    <property type="entry name" value="RT_dom"/>
</dbReference>
<feature type="domain" description="Reverse transcriptase" evidence="1">
    <location>
        <begin position="421"/>
        <end position="703"/>
    </location>
</feature>
<gene>
    <name evidence="2" type="ORF">AS888_19330</name>
</gene>
<protein>
    <recommendedName>
        <fullName evidence="1">Reverse transcriptase domain-containing protein</fullName>
    </recommendedName>
</protein>
<sequence>MELTQDLTENLVHCVSRKIFNYFFYNRKYFGRQVVGEDGKVVYVRKRNKMSAAILENMINSKKSIMSYQQVRQKLKWVCLDIDIAKDKIDSDFDFFKNTELRNSLYKVYSETVKILNKYNIKYVSEFSGNRGIHVWIFLDKEVSKNIGYAIIKKIDEELQINIKNLLGIILTDKYPKNGSAKNNTIGLGVKVPLSFHLKSNRYSYLFKETSEIEQIAVLDNEFLEKQMNILDNIKINSVSELIESLKINEVNEEENYQKKNMVLTDQDINLEGIIEVLSKSEIFRYLFDKPLAHWSERDRIVLVASLIRIKSINDDNFGVRLLNEFFSSDEESYDADVTNEKLQNLKGLYPPNIKYLEDLYKKECSYCRENGIENIYDLLDLHLELKIELISNDLVNFGKIAQSELNYLLQNDEVPLTFIQDDLKNINDENLKDDIQKIYEKNYSFKNIVSYQYVRKETEIKNRHMYSLAAKDRILSTYMSSKLTDYMYGDFSVNSYAYRLNKRNNNYIFENWSKAWLEYVYSIEGIINDGSYDEYYLIKLDIKSFYDSIDHIALREVLLKKIKLNVNPIKENEIFPIIHYLIELSKEITGSDKGVPQGPAYARILAELYLSQVDEVIESYLDEDFESYYRYVDDMFIILRDKTRANEIFQNVQQVLDTLKLDINMENEKFQFGVVKDLKYKVITKSFEKYFVDGVDYIGASDELINNTKKLLNELLTTEFNEVDVKQLPFYLTHLIDKEIFDSRKREIGEMILKSDIGRGSLFKHFYNNILFVDKDLKFELDLLINLQGLARSNLFSALIKNFNKYDKDVLKKIITSYSSKKDLLDYERIELIRLIIFSKIDTSDINFETEDLDIIIDNLKYANEFSLGEELESEILTRFQFKGNLNPLTILEDLDYFLEKAENLKRLDKVVNTFESIINISLNKNLNQSNGQSLVNLVCFLSLYSNIHLEGFKGMWKKVLNLDKNFPVSMNEWYKYKKHIVWQSVEEQNLIMIISDVLNDRALFPEEPVSQREKEFVVYLLLFILDPNSNIKSKIQDVNLDQIKGIIKEKNIEFLKWCIDENTDYFPDLPEVPRLNTYYNKRVVFRKQNKLLVRANAKLKDHIQVNAVLNDSWLNGDEYINFILEIKTNEELMNINDKLRGKDLIYGIKLIYGIFQLINKGHLYNYFEKGTFVNSSEDIHFKYSMYDEKIVVNKMNLFDNTPKRVKQEIMDLLSDGDLLEKNKDAYQYSPTNFKSEFIPRNITDEDIINYVNFLGKYLNENLKEGEIDPIKIEKAKLYALKKIIKSSKKNFKEVDFVNAYASLSPHDFDRLIVFENDRTKIQDKLLFELFKGITDRIKFDIFEELNGFFKEIEIAKERVEKYFSSEPKRLNNIIKDYKKPNIVWIEEKEKNLENVKILYPFEHEDLEIIPSNEVANLDARYALYSDSQFDIIIAIPLQGLISIKEKISMIDNKKVVQLLNSKRNALKSLVCFKESSKKIQKQNNISENESYHRIWRFLDKFEEQYHEALLKLIAAYEVIDEQMCIEFFKGLIEISEEKNVCLLPLKTKEDDNGFNVMVTNIGRDYGFDRNSIYQNKIWEDFRIINDCAANQEYKSLAFVLDIGISGKQFRTTLHNYLYPSKDKPLSEEYFKIDSESLKDFMKQLDEIIIFSVVHTDVFEENVTKKIQQIYESLKSKMPNLKFRGKKIYKEQSTFSKKLDYKERKLIIKSFEEPRFTDKKLYMSNDTFVKYLKSIEEEKTSNILIARYKSMPKAHLIPLTEKFGVFNYRYDSKN</sequence>
<dbReference type="Pfam" id="PF22548">
    <property type="entry name" value="AEP-TOTE"/>
    <property type="match status" value="1"/>
</dbReference>
<proteinExistence type="predicted"/>
<dbReference type="CDD" id="cd01646">
    <property type="entry name" value="RT_Bac_retron_I"/>
    <property type="match status" value="1"/>
</dbReference>
<reference evidence="2 3" key="1">
    <citation type="submission" date="2015-11" db="EMBL/GenBank/DDBJ databases">
        <title>Genome Sequence of Bacillus simplex strain VanAntwerpen2.</title>
        <authorList>
            <person name="Couger M.B."/>
        </authorList>
    </citation>
    <scope>NUCLEOTIDE SEQUENCE [LARGE SCALE GENOMIC DNA]</scope>
    <source>
        <strain evidence="2 3">VanAntwerpen02</strain>
    </source>
</reference>
<dbReference type="PANTHER" id="PTHR34047:SF8">
    <property type="entry name" value="PROTEIN YKFC"/>
    <property type="match status" value="1"/>
</dbReference>
<dbReference type="PANTHER" id="PTHR34047">
    <property type="entry name" value="NUCLEAR INTRON MATURASE 1, MITOCHONDRIAL-RELATED"/>
    <property type="match status" value="1"/>
</dbReference>
<keyword evidence="3" id="KW-1185">Reference proteome</keyword>
<dbReference type="SUPFAM" id="SSF56747">
    <property type="entry name" value="Prim-pol domain"/>
    <property type="match status" value="1"/>
</dbReference>
<dbReference type="InterPro" id="IPR051083">
    <property type="entry name" value="GrpII_Intron_Splice-Mob/Def"/>
</dbReference>
<organism evidence="2 3">
    <name type="scientific">Peribacillus simplex</name>
    <dbReference type="NCBI Taxonomy" id="1478"/>
    <lineage>
        <taxon>Bacteria</taxon>
        <taxon>Bacillati</taxon>
        <taxon>Bacillota</taxon>
        <taxon>Bacilli</taxon>
        <taxon>Bacillales</taxon>
        <taxon>Bacillaceae</taxon>
        <taxon>Peribacillus</taxon>
    </lineage>
</organism>